<name>A0A430K7A6_9FLAO</name>
<accession>A0A430K7A6</accession>
<dbReference type="Pfam" id="PF07691">
    <property type="entry name" value="PA14"/>
    <property type="match status" value="1"/>
</dbReference>
<organism evidence="3 4">
    <name type="scientific">Arenibacter aquaticus</name>
    <dbReference type="NCBI Taxonomy" id="2489054"/>
    <lineage>
        <taxon>Bacteria</taxon>
        <taxon>Pseudomonadati</taxon>
        <taxon>Bacteroidota</taxon>
        <taxon>Flavobacteriia</taxon>
        <taxon>Flavobacteriales</taxon>
        <taxon>Flavobacteriaceae</taxon>
        <taxon>Arenibacter</taxon>
    </lineage>
</organism>
<dbReference type="PANTHER" id="PTHR43751:SF3">
    <property type="entry name" value="SULFATASE N-TERMINAL DOMAIN-CONTAINING PROTEIN"/>
    <property type="match status" value="1"/>
</dbReference>
<proteinExistence type="predicted"/>
<dbReference type="InterPro" id="IPR000917">
    <property type="entry name" value="Sulfatase_N"/>
</dbReference>
<dbReference type="PANTHER" id="PTHR43751">
    <property type="entry name" value="SULFATASE"/>
    <property type="match status" value="1"/>
</dbReference>
<dbReference type="Gene3D" id="3.40.720.10">
    <property type="entry name" value="Alkaline Phosphatase, subunit A"/>
    <property type="match status" value="1"/>
</dbReference>
<dbReference type="InterPro" id="IPR017850">
    <property type="entry name" value="Alkaline_phosphatase_core_sf"/>
</dbReference>
<dbReference type="OrthoDB" id="9766107at2"/>
<protein>
    <submittedName>
        <fullName evidence="3">Sulfatase</fullName>
    </submittedName>
</protein>
<keyword evidence="1" id="KW-0732">Signal</keyword>
<dbReference type="PROSITE" id="PS51820">
    <property type="entry name" value="PA14"/>
    <property type="match status" value="1"/>
</dbReference>
<dbReference type="InterPro" id="IPR037524">
    <property type="entry name" value="PA14/GLEYA"/>
</dbReference>
<dbReference type="Pfam" id="PF00884">
    <property type="entry name" value="Sulfatase"/>
    <property type="match status" value="1"/>
</dbReference>
<dbReference type="EMBL" id="RQPJ01000002">
    <property type="protein sequence ID" value="RTE54956.1"/>
    <property type="molecule type" value="Genomic_DNA"/>
</dbReference>
<gene>
    <name evidence="3" type="ORF">EHW67_03800</name>
</gene>
<reference evidence="3 4" key="1">
    <citation type="submission" date="2018-11" db="EMBL/GenBank/DDBJ databases">
        <title>Arenibacter aquaticus sp.nov., a marine bacterium isolated from surface seawater in the South China Sea.</title>
        <authorList>
            <person name="Guo J."/>
            <person name="Sun J."/>
        </authorList>
    </citation>
    <scope>NUCLEOTIDE SEQUENCE [LARGE SCALE GENOMIC DNA]</scope>
    <source>
        <strain evidence="3 4">GUO666</strain>
    </source>
</reference>
<evidence type="ECO:0000259" key="2">
    <source>
        <dbReference type="PROSITE" id="PS51820"/>
    </source>
</evidence>
<dbReference type="SUPFAM" id="SSF53649">
    <property type="entry name" value="Alkaline phosphatase-like"/>
    <property type="match status" value="1"/>
</dbReference>
<comment type="caution">
    <text evidence="3">The sequence shown here is derived from an EMBL/GenBank/DDBJ whole genome shotgun (WGS) entry which is preliminary data.</text>
</comment>
<evidence type="ECO:0000256" key="1">
    <source>
        <dbReference type="SAM" id="SignalP"/>
    </source>
</evidence>
<dbReference type="InterPro" id="IPR052701">
    <property type="entry name" value="GAG_Ulvan_Degrading_Sulfatases"/>
</dbReference>
<evidence type="ECO:0000313" key="3">
    <source>
        <dbReference type="EMBL" id="RTE54956.1"/>
    </source>
</evidence>
<feature type="chain" id="PRO_5019207561" evidence="1">
    <location>
        <begin position="21"/>
        <end position="699"/>
    </location>
</feature>
<feature type="signal peptide" evidence="1">
    <location>
        <begin position="1"/>
        <end position="20"/>
    </location>
</feature>
<dbReference type="InterPro" id="IPR011658">
    <property type="entry name" value="PA14_dom"/>
</dbReference>
<keyword evidence="4" id="KW-1185">Reference proteome</keyword>
<dbReference type="AlphaFoldDB" id="A0A430K7A6"/>
<evidence type="ECO:0000313" key="4">
    <source>
        <dbReference type="Proteomes" id="UP000267585"/>
    </source>
</evidence>
<sequence length="699" mass="77804">MITKSMLALILVGAFNSLIAQTNNKPMGDDVNKKPNIIFILTDDLGYGDLGVLFQNMRAMEKGSVHPRAYTPNLDQMAAEGALMSQHYSAAPVCAPSRASLLLGRSQGHANIRDNQFDKALDNNHTLGSVLQTAGYTTAAIGKWGLQGKGGKAPNWTAHPLNRGFDYYLGYIRHGDGHEHYPKEGVYRGKKEVYENRTNIAEDLDKCYTTDLFTAAAKKWIVDFKKGDDGDKPFFMYLAYDTPHAVLELPTQAYPEGGGLHGGLQWLGEPGHMINTASGKVDSWMHPDYANATYNHDGDLATAQLAWPEVYKRYATDTRRIDDAVGDILQLLKDLEIDENTMVVFTSDNGPSKESYITNEPISPSFFKSFGPFDGIKRDCLEGGVRMPTLAIWPGKIPAGSQIETPSISYDWMPTFAQMAGLPAPAVSDGVSLLPSLLGKGKQPNSNIYIEYYQPGKTPEYADFIPGHQGRRRNQMQMVRLEDYVGLRYDIRSQDDDFEIYDVVKDPQQTQNLAKDPKLAPLQQQMKDKVLRSRTPNNTALRPYDDALIPAVTEREMERGIKWRTYQGNFSWVPQVSNLKESNSGEEKELSAVIQHSLKSGAMLLEGYISVPVDGDYTFYVSANSAAFLRIHDVAVVDADYEYFRNAPKSGDIKLKAGLHPYRLYYTPGPKGKPSLKLEWHGPGIEKGTIPAEAFFQPK</sequence>
<dbReference type="SUPFAM" id="SSF56988">
    <property type="entry name" value="Anthrax protective antigen"/>
    <property type="match status" value="1"/>
</dbReference>
<dbReference type="CDD" id="cd16145">
    <property type="entry name" value="ARS_like"/>
    <property type="match status" value="1"/>
</dbReference>
<feature type="domain" description="PA14" evidence="2">
    <location>
        <begin position="556"/>
        <end position="694"/>
    </location>
</feature>
<dbReference type="Proteomes" id="UP000267585">
    <property type="component" value="Unassembled WGS sequence"/>
</dbReference>
<dbReference type="Gene3D" id="3.90.182.10">
    <property type="entry name" value="Toxin - Anthrax Protective Antigen,domain 1"/>
    <property type="match status" value="1"/>
</dbReference>